<feature type="compositionally biased region" description="Low complexity" evidence="1">
    <location>
        <begin position="388"/>
        <end position="405"/>
    </location>
</feature>
<feature type="compositionally biased region" description="Polar residues" evidence="1">
    <location>
        <begin position="63"/>
        <end position="83"/>
    </location>
</feature>
<sequence>MPGSLFPRSPSLEPESTPYKDGGHQTPSSRDTRTPRQPSYRNLLEEAEKLVSTPNPFLVEGPPQTTGVISFSNDGPQSLNEFNPSPRSSPSPVSPRRRPSTPESPVGSDHARNQSATPKGKERARKTVYDFLQGDTSQEIRVRGKEKELDEAREEQLRKEQELDPDASAYFEERERDKERIKSLEEEVARLKSQLAHQRHRNGSGPTPPPPPPPPPPPLPPPRRTLITPLTVSNIRKRSGPFTTAATESFLVSARAALRKQGPPVEAPINAANAPRTVKSTRTAHPTVKMPTEKMEAFLTEMKSVKLRKVSGVLAPPLIPDETERTALARSVRSSNGRDVLRDMVRRKSMSQLDPRTGEKRKRDITDAEFIVPTIPAKRIAKEGSGVSDTSSSSFTSSSSSIFSDRPTLTLADLHNRTWPSISTTDTDITTPSLCSDNENDPTSEVSPEDVLPPTPPRNRRSPDAFDFSIVEEDRLPEIIDVDAEPDDGDLSYIPPPLRDSTPAPPAIENAFARRVPVSPLPLAIPKKPRPPGRVRRTQPLPGTGLESKDHGSSNTSSRIPTLQRVAKKRKNKKASDTGQQPKQTSSGQIRVIDLTAHPSAHARRRRTLDHELRRAGDHLWHSDDFDDLESGTLLGVGTKDNHGGFLARGGGGGSPVFMGVGYVEGAEDLDDNRPSDD</sequence>
<dbReference type="GO" id="GO:0030041">
    <property type="term" value="P:actin filament polymerization"/>
    <property type="evidence" value="ECO:0007669"/>
    <property type="project" value="TreeGrafter"/>
</dbReference>
<feature type="region of interest" description="Disordered" evidence="1">
    <location>
        <begin position="521"/>
        <end position="606"/>
    </location>
</feature>
<dbReference type="GO" id="GO:0005884">
    <property type="term" value="C:actin filament"/>
    <property type="evidence" value="ECO:0007669"/>
    <property type="project" value="TreeGrafter"/>
</dbReference>
<accession>A0A2R6RVL3</accession>
<dbReference type="InterPro" id="IPR051412">
    <property type="entry name" value="Formin_Homology_Diaphanous_sf"/>
</dbReference>
<dbReference type="OrthoDB" id="3256736at2759"/>
<feature type="region of interest" description="Disordered" evidence="1">
    <location>
        <begin position="329"/>
        <end position="406"/>
    </location>
</feature>
<evidence type="ECO:0000313" key="2">
    <source>
        <dbReference type="EMBL" id="PSS34046.1"/>
    </source>
</evidence>
<evidence type="ECO:0000256" key="1">
    <source>
        <dbReference type="SAM" id="MobiDB-lite"/>
    </source>
</evidence>
<feature type="compositionally biased region" description="Pro residues" evidence="1">
    <location>
        <begin position="206"/>
        <end position="223"/>
    </location>
</feature>
<feature type="compositionally biased region" description="Low complexity" evidence="1">
    <location>
        <begin position="420"/>
        <end position="433"/>
    </location>
</feature>
<dbReference type="Proteomes" id="UP000186601">
    <property type="component" value="Unassembled WGS sequence"/>
</dbReference>
<name>A0A2R6RVL3_9APHY</name>
<dbReference type="AlphaFoldDB" id="A0A2R6RVL3"/>
<feature type="compositionally biased region" description="Pro residues" evidence="1">
    <location>
        <begin position="494"/>
        <end position="506"/>
    </location>
</feature>
<comment type="caution">
    <text evidence="2">The sequence shown here is derived from an EMBL/GenBank/DDBJ whole genome shotgun (WGS) entry which is preliminary data.</text>
</comment>
<dbReference type="PANTHER" id="PTHR45691:SF4">
    <property type="entry name" value="PROTEIN DIAPHANOUS HOMOLOG 1"/>
    <property type="match status" value="1"/>
</dbReference>
<keyword evidence="3" id="KW-1185">Reference proteome</keyword>
<feature type="compositionally biased region" description="Basic and acidic residues" evidence="1">
    <location>
        <begin position="119"/>
        <end position="128"/>
    </location>
</feature>
<evidence type="ECO:0000313" key="3">
    <source>
        <dbReference type="Proteomes" id="UP000186601"/>
    </source>
</evidence>
<feature type="compositionally biased region" description="Basic and acidic residues" evidence="1">
    <location>
        <begin position="356"/>
        <end position="366"/>
    </location>
</feature>
<feature type="compositionally biased region" description="Basic and acidic residues" evidence="1">
    <location>
        <begin position="171"/>
        <end position="190"/>
    </location>
</feature>
<feature type="region of interest" description="Disordered" evidence="1">
    <location>
        <begin position="261"/>
        <end position="292"/>
    </location>
</feature>
<feature type="compositionally biased region" description="Basic and acidic residues" evidence="1">
    <location>
        <begin position="138"/>
        <end position="162"/>
    </location>
</feature>
<dbReference type="PANTHER" id="PTHR45691">
    <property type="entry name" value="PROTEIN DIAPHANOUS"/>
    <property type="match status" value="1"/>
</dbReference>
<gene>
    <name evidence="2" type="ORF">PHLCEN_2v1950</name>
</gene>
<feature type="compositionally biased region" description="Polar residues" evidence="1">
    <location>
        <begin position="577"/>
        <end position="589"/>
    </location>
</feature>
<feature type="region of interest" description="Disordered" evidence="1">
    <location>
        <begin position="641"/>
        <end position="660"/>
    </location>
</feature>
<dbReference type="EMBL" id="MLYV02000162">
    <property type="protein sequence ID" value="PSS34046.1"/>
    <property type="molecule type" value="Genomic_DNA"/>
</dbReference>
<organism evidence="2 3">
    <name type="scientific">Hermanssonia centrifuga</name>
    <dbReference type="NCBI Taxonomy" id="98765"/>
    <lineage>
        <taxon>Eukaryota</taxon>
        <taxon>Fungi</taxon>
        <taxon>Dikarya</taxon>
        <taxon>Basidiomycota</taxon>
        <taxon>Agaricomycotina</taxon>
        <taxon>Agaricomycetes</taxon>
        <taxon>Polyporales</taxon>
        <taxon>Meruliaceae</taxon>
        <taxon>Hermanssonia</taxon>
    </lineage>
</organism>
<feature type="compositionally biased region" description="Acidic residues" evidence="1">
    <location>
        <begin position="480"/>
        <end position="490"/>
    </location>
</feature>
<feature type="compositionally biased region" description="Basic residues" evidence="1">
    <location>
        <begin position="527"/>
        <end position="537"/>
    </location>
</feature>
<proteinExistence type="predicted"/>
<feature type="region of interest" description="Disordered" evidence="1">
    <location>
        <begin position="419"/>
        <end position="506"/>
    </location>
</feature>
<feature type="compositionally biased region" description="Polar residues" evidence="1">
    <location>
        <begin position="25"/>
        <end position="40"/>
    </location>
</feature>
<reference evidence="2 3" key="1">
    <citation type="submission" date="2018-02" db="EMBL/GenBank/DDBJ databases">
        <title>Genome sequence of the basidiomycete white-rot fungus Phlebia centrifuga.</title>
        <authorList>
            <person name="Granchi Z."/>
            <person name="Peng M."/>
            <person name="de Vries R.P."/>
            <person name="Hilden K."/>
            <person name="Makela M.R."/>
            <person name="Grigoriev I."/>
            <person name="Riley R."/>
        </authorList>
    </citation>
    <scope>NUCLEOTIDE SEQUENCE [LARGE SCALE GENOMIC DNA]</scope>
    <source>
        <strain evidence="2 3">FBCC195</strain>
    </source>
</reference>
<feature type="region of interest" description="Disordered" evidence="1">
    <location>
        <begin position="1"/>
        <end position="226"/>
    </location>
</feature>
<protein>
    <submittedName>
        <fullName evidence="2">Uncharacterized protein</fullName>
    </submittedName>
</protein>
<feature type="compositionally biased region" description="Polar residues" evidence="1">
    <location>
        <begin position="434"/>
        <end position="446"/>
    </location>
</feature>